<protein>
    <submittedName>
        <fullName evidence="1">Uncharacterized protein with LGFP repeats</fullName>
    </submittedName>
</protein>
<sequence>MAMATFSMASIQTAAADPRVGGDIGVRYDALGGAAGLLGEPLTGEVGTPNGRGAYVSFQRGGIWWSPQSGAREVHGSILTEWGRTGWEGGPLGFPITDETGTPNGRGAYNAFQGGSVYWSPPSGAHEVHGMIRDAYAWSGWENGVLGFPITGEVRTPNGKGAYNAFQGGSIYWSPTTGAHVVHGAIRDAWAAQGWEGGALGFPTSSEFDIPGGKRVNFQRGYIEWSAATGARVNAPIAVPAPPPASTGGGVIGGTLAVPGEVNLDGLVLRAESVRRVAPPTTGIGYTAGDVPIEVVLTIRNTTQGLWDPFDLVAVTYNGAEAEQVFASGLGYGAGFGDASLAPGQSRTGRYLFSAPPSGSGDVLVEVIIYDVQTDRHVARFSTRL</sequence>
<dbReference type="InterPro" id="IPR013207">
    <property type="entry name" value="LGFP"/>
</dbReference>
<dbReference type="EMBL" id="JACCBB010000001">
    <property type="protein sequence ID" value="NYD23423.1"/>
    <property type="molecule type" value="Genomic_DNA"/>
</dbReference>
<gene>
    <name evidence="1" type="ORF">BJ968_002963</name>
</gene>
<organism evidence="1 2">
    <name type="scientific">Kineococcus aurantiacus</name>
    <dbReference type="NCBI Taxonomy" id="37633"/>
    <lineage>
        <taxon>Bacteria</taxon>
        <taxon>Bacillati</taxon>
        <taxon>Actinomycetota</taxon>
        <taxon>Actinomycetes</taxon>
        <taxon>Kineosporiales</taxon>
        <taxon>Kineosporiaceae</taxon>
        <taxon>Kineococcus</taxon>
    </lineage>
</organism>
<dbReference type="RefSeq" id="WP_179753142.1">
    <property type="nucleotide sequence ID" value="NZ_BAAAGN010000010.1"/>
</dbReference>
<reference evidence="1 2" key="1">
    <citation type="submission" date="2020-07" db="EMBL/GenBank/DDBJ databases">
        <title>Sequencing the genomes of 1000 actinobacteria strains.</title>
        <authorList>
            <person name="Klenk H.-P."/>
        </authorList>
    </citation>
    <scope>NUCLEOTIDE SEQUENCE [LARGE SCALE GENOMIC DNA]</scope>
    <source>
        <strain evidence="1 2">DSM 7487</strain>
    </source>
</reference>
<dbReference type="AlphaFoldDB" id="A0A7Y9J1V7"/>
<dbReference type="Pfam" id="PF08310">
    <property type="entry name" value="LGFP"/>
    <property type="match status" value="4"/>
</dbReference>
<evidence type="ECO:0000313" key="2">
    <source>
        <dbReference type="Proteomes" id="UP000521922"/>
    </source>
</evidence>
<keyword evidence="2" id="KW-1185">Reference proteome</keyword>
<proteinExistence type="predicted"/>
<evidence type="ECO:0000313" key="1">
    <source>
        <dbReference type="EMBL" id="NYD23423.1"/>
    </source>
</evidence>
<name>A0A7Y9J1V7_9ACTN</name>
<dbReference type="Proteomes" id="UP000521922">
    <property type="component" value="Unassembled WGS sequence"/>
</dbReference>
<comment type="caution">
    <text evidence="1">The sequence shown here is derived from an EMBL/GenBank/DDBJ whole genome shotgun (WGS) entry which is preliminary data.</text>
</comment>
<accession>A0A7Y9J1V7</accession>